<evidence type="ECO:0000313" key="2">
    <source>
        <dbReference type="EMBL" id="GAA0334465.1"/>
    </source>
</evidence>
<comment type="caution">
    <text evidence="2">The sequence shown here is derived from an EMBL/GenBank/DDBJ whole genome shotgun (WGS) entry which is preliminary data.</text>
</comment>
<keyword evidence="1" id="KW-0812">Transmembrane</keyword>
<keyword evidence="1" id="KW-0472">Membrane</keyword>
<evidence type="ECO:0008006" key="4">
    <source>
        <dbReference type="Google" id="ProtNLM"/>
    </source>
</evidence>
<keyword evidence="3" id="KW-1185">Reference proteome</keyword>
<name>A0ABP3G4P2_9ACTN</name>
<dbReference type="RefSeq" id="WP_252802767.1">
    <property type="nucleotide sequence ID" value="NZ_BAAABM010000016.1"/>
</dbReference>
<feature type="transmembrane region" description="Helical" evidence="1">
    <location>
        <begin position="103"/>
        <end position="122"/>
    </location>
</feature>
<protein>
    <recommendedName>
        <fullName evidence="4">Integral membrane protein</fullName>
    </recommendedName>
</protein>
<sequence>MGLILRLLVVAGLAADAYVHFHLAGDMGSSGGGLSEGTLFWIQGVLAVLVAVLVLVRATRLTYGIAFLVAASALGAVLLYRYVDAGGLGPLPNMYEPVWYAEKVVTTVAEAVATVAAALGLWHTRAAPA</sequence>
<gene>
    <name evidence="2" type="ORF">GCM10010151_25230</name>
</gene>
<reference evidence="3" key="1">
    <citation type="journal article" date="2019" name="Int. J. Syst. Evol. Microbiol.">
        <title>The Global Catalogue of Microorganisms (GCM) 10K type strain sequencing project: providing services to taxonomists for standard genome sequencing and annotation.</title>
        <authorList>
            <consortium name="The Broad Institute Genomics Platform"/>
            <consortium name="The Broad Institute Genome Sequencing Center for Infectious Disease"/>
            <person name="Wu L."/>
            <person name="Ma J."/>
        </authorList>
    </citation>
    <scope>NUCLEOTIDE SEQUENCE [LARGE SCALE GENOMIC DNA]</scope>
    <source>
        <strain evidence="3">JCM 3146</strain>
    </source>
</reference>
<organism evidence="2 3">
    <name type="scientific">Actinoallomurus spadix</name>
    <dbReference type="NCBI Taxonomy" id="79912"/>
    <lineage>
        <taxon>Bacteria</taxon>
        <taxon>Bacillati</taxon>
        <taxon>Actinomycetota</taxon>
        <taxon>Actinomycetes</taxon>
        <taxon>Streptosporangiales</taxon>
        <taxon>Thermomonosporaceae</taxon>
        <taxon>Actinoallomurus</taxon>
    </lineage>
</organism>
<evidence type="ECO:0000256" key="1">
    <source>
        <dbReference type="SAM" id="Phobius"/>
    </source>
</evidence>
<proteinExistence type="predicted"/>
<accession>A0ABP3G4P2</accession>
<feature type="transmembrane region" description="Helical" evidence="1">
    <location>
        <begin position="38"/>
        <end position="56"/>
    </location>
</feature>
<evidence type="ECO:0000313" key="3">
    <source>
        <dbReference type="Proteomes" id="UP001501822"/>
    </source>
</evidence>
<keyword evidence="1" id="KW-1133">Transmembrane helix</keyword>
<feature type="transmembrane region" description="Helical" evidence="1">
    <location>
        <begin position="63"/>
        <end position="83"/>
    </location>
</feature>
<dbReference type="EMBL" id="BAAABM010000016">
    <property type="protein sequence ID" value="GAA0334465.1"/>
    <property type="molecule type" value="Genomic_DNA"/>
</dbReference>
<dbReference type="Proteomes" id="UP001501822">
    <property type="component" value="Unassembled WGS sequence"/>
</dbReference>